<protein>
    <submittedName>
        <fullName evidence="1">Uncharacterized protein</fullName>
    </submittedName>
</protein>
<gene>
    <name evidence="1" type="ORF">DBRI1063_LOCUS5182</name>
</gene>
<name>A0A6U3Q522_9STRA</name>
<sequence length="317" mass="33869">MGHQQRHERSLMLGTIALLAFTSSQFATAFTTSLPSLVTKTTPSSSSGVLLFNKVASEIDETSKEDDGSSNTLSRRSAFHMFGKVATAASVALTSSYPISSATAIDVSGVATEAAAPVEMKIFTDPQSLFVLNVPKRFFTLRRTAKGDMPDPKTGKGRRGSSIFTAGDMAKAEVIAVERYPTAVLLEEEGIDASGDLSTFPSIGDPSSVATLIYVRRERDKPGQSKTVLLKDTVSVSEDGKTLSFMLKTEIDVQKPELLMEQMGVMELFRITTAKATLVDGQIMAIFASALSQDFDGPDGKALQQSVESFQALSIGA</sequence>
<dbReference type="EMBL" id="HBGN01008109">
    <property type="protein sequence ID" value="CAD9319018.1"/>
    <property type="molecule type" value="Transcribed_RNA"/>
</dbReference>
<proteinExistence type="predicted"/>
<organism evidence="1">
    <name type="scientific">Ditylum brightwellii</name>
    <dbReference type="NCBI Taxonomy" id="49249"/>
    <lineage>
        <taxon>Eukaryota</taxon>
        <taxon>Sar</taxon>
        <taxon>Stramenopiles</taxon>
        <taxon>Ochrophyta</taxon>
        <taxon>Bacillariophyta</taxon>
        <taxon>Mediophyceae</taxon>
        <taxon>Lithodesmiophycidae</taxon>
        <taxon>Lithodesmiales</taxon>
        <taxon>Lithodesmiaceae</taxon>
        <taxon>Ditylum</taxon>
    </lineage>
</organism>
<reference evidence="1" key="1">
    <citation type="submission" date="2021-01" db="EMBL/GenBank/DDBJ databases">
        <authorList>
            <person name="Corre E."/>
            <person name="Pelletier E."/>
            <person name="Niang G."/>
            <person name="Scheremetjew M."/>
            <person name="Finn R."/>
            <person name="Kale V."/>
            <person name="Holt S."/>
            <person name="Cochrane G."/>
            <person name="Meng A."/>
            <person name="Brown T."/>
            <person name="Cohen L."/>
        </authorList>
    </citation>
    <scope>NUCLEOTIDE SEQUENCE</scope>
    <source>
        <strain evidence="1">Pop2</strain>
    </source>
</reference>
<evidence type="ECO:0000313" key="1">
    <source>
        <dbReference type="EMBL" id="CAD9319018.1"/>
    </source>
</evidence>
<accession>A0A6U3Q522</accession>
<dbReference type="AlphaFoldDB" id="A0A6U3Q522"/>